<keyword evidence="1" id="KW-1133">Transmembrane helix</keyword>
<gene>
    <name evidence="2" type="ORF">SD10_08510</name>
</gene>
<dbReference type="PATRIC" id="fig|1379870.5.peg.1857"/>
<evidence type="ECO:0000256" key="1">
    <source>
        <dbReference type="SAM" id="Phobius"/>
    </source>
</evidence>
<dbReference type="KEGG" id="srd:SD10_08510"/>
<dbReference type="AlphaFoldDB" id="A0A0E3ZV71"/>
<organism evidence="2 3">
    <name type="scientific">Spirosoma radiotolerans</name>
    <dbReference type="NCBI Taxonomy" id="1379870"/>
    <lineage>
        <taxon>Bacteria</taxon>
        <taxon>Pseudomonadati</taxon>
        <taxon>Bacteroidota</taxon>
        <taxon>Cytophagia</taxon>
        <taxon>Cytophagales</taxon>
        <taxon>Cytophagaceae</taxon>
        <taxon>Spirosoma</taxon>
    </lineage>
</organism>
<keyword evidence="3" id="KW-1185">Reference proteome</keyword>
<protein>
    <submittedName>
        <fullName evidence="2">Uncharacterized protein</fullName>
    </submittedName>
</protein>
<evidence type="ECO:0000313" key="3">
    <source>
        <dbReference type="Proteomes" id="UP000033054"/>
    </source>
</evidence>
<sequence length="164" mass="19251">MLLFRMTMLIFFICLFCKLLTYFPTLDFSLGAALYIGFAYLLTILVSSLLARSLITERFNFTLLEHGIEVIDLLTRRRKIIPAHSLKGFSTGTLKRRFDTLEQVVLYCANGDVYPIVENNFYNFKALRNAIKRHGNLRFLGKEELNWTFTLVLKDMLNKQYKFR</sequence>
<reference evidence="2 3" key="1">
    <citation type="journal article" date="2014" name="Curr. Microbiol.">
        <title>Spirosoma radiotolerans sp. nov., a gamma-radiation-resistant bacterium isolated from gamma ray-irradiated soil.</title>
        <authorList>
            <person name="Lee J.J."/>
            <person name="Srinivasan S."/>
            <person name="Lim S."/>
            <person name="Joe M."/>
            <person name="Im S."/>
            <person name="Bae S.I."/>
            <person name="Park K.R."/>
            <person name="Han J.H."/>
            <person name="Park S.H."/>
            <person name="Joo B.M."/>
            <person name="Park S.J."/>
            <person name="Kim M.K."/>
        </authorList>
    </citation>
    <scope>NUCLEOTIDE SEQUENCE [LARGE SCALE GENOMIC DNA]</scope>
    <source>
        <strain evidence="2 3">DG5A</strain>
    </source>
</reference>
<name>A0A0E3ZV71_9BACT</name>
<feature type="transmembrane region" description="Helical" evidence="1">
    <location>
        <begin position="32"/>
        <end position="51"/>
    </location>
</feature>
<feature type="transmembrane region" description="Helical" evidence="1">
    <location>
        <begin position="7"/>
        <end position="26"/>
    </location>
</feature>
<dbReference type="Proteomes" id="UP000033054">
    <property type="component" value="Chromosome"/>
</dbReference>
<proteinExistence type="predicted"/>
<accession>A0A0E3ZV71</accession>
<keyword evidence="1" id="KW-0812">Transmembrane</keyword>
<dbReference type="HOGENOM" id="CLU_1617997_0_0_10"/>
<dbReference type="EMBL" id="CP010429">
    <property type="protein sequence ID" value="AKD54938.1"/>
    <property type="molecule type" value="Genomic_DNA"/>
</dbReference>
<keyword evidence="1" id="KW-0472">Membrane</keyword>
<evidence type="ECO:0000313" key="2">
    <source>
        <dbReference type="EMBL" id="AKD54938.1"/>
    </source>
</evidence>